<feature type="domain" description="PKS/mFAS DH" evidence="10">
    <location>
        <begin position="1274"/>
        <end position="1587"/>
    </location>
</feature>
<evidence type="ECO:0000259" key="9">
    <source>
        <dbReference type="PROSITE" id="PS52004"/>
    </source>
</evidence>
<dbReference type="InterPro" id="IPR049551">
    <property type="entry name" value="PKS_DH_C"/>
</dbReference>
<dbReference type="InterPro" id="IPR001031">
    <property type="entry name" value="Thioesterase"/>
</dbReference>
<keyword evidence="3" id="KW-0597">Phosphoprotein</keyword>
<dbReference type="SUPFAM" id="SSF53901">
    <property type="entry name" value="Thiolase-like"/>
    <property type="match status" value="1"/>
</dbReference>
<dbReference type="Gene3D" id="3.30.70.250">
    <property type="entry name" value="Malonyl-CoA ACP transacylase, ACP-binding"/>
    <property type="match status" value="1"/>
</dbReference>
<evidence type="ECO:0000256" key="4">
    <source>
        <dbReference type="ARBA" id="ARBA00022679"/>
    </source>
</evidence>
<evidence type="ECO:0000256" key="1">
    <source>
        <dbReference type="ARBA" id="ARBA00005179"/>
    </source>
</evidence>
<dbReference type="InterPro" id="IPR032088">
    <property type="entry name" value="SAT"/>
</dbReference>
<dbReference type="InterPro" id="IPR042104">
    <property type="entry name" value="PKS_dehydratase_sf"/>
</dbReference>
<dbReference type="Gene3D" id="3.40.50.1820">
    <property type="entry name" value="alpha/beta hydrolase"/>
    <property type="match status" value="1"/>
</dbReference>
<dbReference type="SUPFAM" id="SSF52151">
    <property type="entry name" value="FabD/lysophospholipase-like"/>
    <property type="match status" value="1"/>
</dbReference>
<dbReference type="PANTHER" id="PTHR43775">
    <property type="entry name" value="FATTY ACID SYNTHASE"/>
    <property type="match status" value="1"/>
</dbReference>
<dbReference type="InterPro" id="IPR020841">
    <property type="entry name" value="PKS_Beta-ketoAc_synthase_dom"/>
</dbReference>
<dbReference type="GO" id="GO:0031177">
    <property type="term" value="F:phosphopantetheine binding"/>
    <property type="evidence" value="ECO:0007669"/>
    <property type="project" value="InterPro"/>
</dbReference>
<keyword evidence="5" id="KW-0511">Multifunctional enzyme</keyword>
<sequence>MARSIPLFGGQGSPSLFSPKSIGIATKDSSTPTGSLLLSSCYKALVDEISSLKSEDRSELGFGVVDFPSATSLINVPSQHQNNPIINGNTLCLFQLLRYLSHAEAAHQSFEETSDRLFESAGFCFGVLPAVVVSSSRKVVDFINRAVEVFRLSFWIGLRCTVFSKGLVGGRLTNDDRWSLAVVGWGQRDATEALQQFHLKNPTAQVHLAAISSHNCVTLSGPGPVLAEFKAGFIPSSVTARFAHVNVLFHAGSQLSTVKQKIIEDATRRSIRFPGVTELHCPVRSTVTGDVLDGTTNGTLIEQCLDMILIETVNWEKTLCSLRASSDEYINMYYSDIHFLSFGPGSVASLCGPSSGYPVASKAKAFDVSVFPNALEPEQAHSTSDIAIVGMGVKFPKGNNPEELWETLTAGLNTVSEIPETRFDVSQYYDPHNEKKGSRRMGTKYGNFLDSPWEFDNIFFNISPREAQSMDPQQRVLLQTAYAAMENAGYVENATESSQRDSFGCYVGVATSDYVDSLRDNVDVYYSTGTLRAFLSGRISYAFKLSGPSIVVDTACSSSLIAIYQACRAIQQGDCKAALAGGVNVICGPDMYLGLDRAHFLSPTGNCKAFDESADGYCRAEGCGMFVLKKLSDAIADNDQVLGVIKGIEANQSGNASSITHPHTATQKLLFHQLLDRTNIDPGSVQYIEAHGTGTQAGDPAEVASLREVFGASRTSSNPLHIGSVKGNIGHCEAAAGSAGLAKLLLMLKHQTIPIQSSLKNLNRRITSMEGQNIIIPRDNQKWQNTQTIPRRALLNNFGAAGSNAALLLDEYPDQRGQNSNKSSYLFAFSAKTEAALKKMRQNYVQYIESNSDKLSLSSLCYTATARRRLFDHRMAITATSKEDLLSKLRTAEAKPKVTMKSRPVVFVFSGQGSQYIGMGKELIATEPLFRAVVHQCHDELVSLGFGGVLTILDADLNDTIDINSKGGIEGFQCAVFVLEYALAKLWMSWGVNPAAVIGHSLGEYAALAISGVLKLSDALRIVANRARLMAENCKPESSGMLAVNLGAEKIEQIIQDHSVFADISVACLNSPNDCVVAGPLENLEAFKVHLKNAGSKCAKLTVPFGYHSASMDPILEPLTKLTKSTEFSEPSIPIGSNVLGRQLVGEDLGDDYFALHARNSVRFHEGLVSLDLGSSEPAIYLEIGSHPITLPMVKSTINGTDIACLPSLHMQKTPWTALTATLLELYIRNYPVDWRSVYRGDDVCVVDLPQYPLSKTEYRIAHKEPTRPIESEHTVIDTTTKESRYQLLKDQRHVVHGFHAYSTKLSVLSTLIKGHLVGGSALCPASVYHELAYEAAFLEFGFTGENQLPILTDIDYANPLVYDASACDKTVEIIFKSPLDANSSQVPFDVISYSTKSDRTLHCTGKIKTQTTASMREKFSRQAVNIRRQPIVNDESSHLERVNTRLMYDVIFTRVVAYSKGYQSVQSMNISQNGDEGYGTFQIPEELKEGRYVVQPVFMDTLLHAAGFIANSSVGTNEACICSKVESVKIISDDIDWRDTFKVYCSILPWIKNTILAAAYAIDSRGKIVAVIKGMHFRRLRLASFQAHLAALQGRKPEIMEPVKSQKTPQHASHSLPTPPATAAPSPRTASPARATAGVGAEVIRVIAETCGVPASDIDPEKKLEELGVDSLMSIEICETLKTRFRVSVDTATLAACATARDLEEAICPSDLESIGEPAYAEIQISTQSVPAIVTKDAVIVPTVNVRNLLATTIGVNEAEIRPTTELEALGLDSLTSIELLQALHNDYGLQLTTEKFARCVTVKDLEDLVELSRYPNDSSATGLEGTSTDDLRAVMNMNKLPAALQSSNAGNPPLFLIHDGSGLCNKYSSILDLQRDVYGFFNPRFFSGEEWSGGLTEMANHYASLMTQMSSGPYIVGGWSYGGVVAFEAARHLQRLGKRVIGIILIDSPCPVDHQPLPTEVIEAVSRSDLRSKAARHVEDLVAAQFKSNTANLVKFNPAPWNTVPKIILLRSSAGYPMKDLRCASHTWLEDRRNPKDAVAGWEKLVGNKVEIMDIPGNHFEPFEKANIEAVSVQLRNACRKLDQA</sequence>
<dbReference type="InterPro" id="IPR016035">
    <property type="entry name" value="Acyl_Trfase/lysoPLipase"/>
</dbReference>
<dbReference type="PROSITE" id="PS52019">
    <property type="entry name" value="PKS_MFAS_DH"/>
    <property type="match status" value="1"/>
</dbReference>
<dbReference type="Pfam" id="PF00975">
    <property type="entry name" value="Thioesterase"/>
    <property type="match status" value="1"/>
</dbReference>
<dbReference type="eggNOG" id="KOG1202">
    <property type="taxonomic scope" value="Eukaryota"/>
</dbReference>
<evidence type="ECO:0000256" key="7">
    <source>
        <dbReference type="SAM" id="MobiDB-lite"/>
    </source>
</evidence>
<feature type="domain" description="Carrier" evidence="8">
    <location>
        <begin position="1741"/>
        <end position="1815"/>
    </location>
</feature>
<dbReference type="Gene3D" id="3.30.70.3290">
    <property type="match status" value="1"/>
</dbReference>
<keyword evidence="2" id="KW-0596">Phosphopantetheine</keyword>
<name>U4L4F9_PYROM</name>
<reference evidence="11 12" key="1">
    <citation type="journal article" date="2013" name="PLoS Genet.">
        <title>The genome and development-dependent transcriptomes of Pyronema confluens: a window into fungal evolution.</title>
        <authorList>
            <person name="Traeger S."/>
            <person name="Altegoer F."/>
            <person name="Freitag M."/>
            <person name="Gabaldon T."/>
            <person name="Kempken F."/>
            <person name="Kumar A."/>
            <person name="Marcet-Houben M."/>
            <person name="Poggeler S."/>
            <person name="Stajich J.E."/>
            <person name="Nowrousian M."/>
        </authorList>
    </citation>
    <scope>NUCLEOTIDE SEQUENCE [LARGE SCALE GENOMIC DNA]</scope>
    <source>
        <strain evidence="12">CBS 100304</strain>
        <tissue evidence="11">Vegetative mycelium</tissue>
    </source>
</reference>
<feature type="region of interest" description="C-terminal hotdog fold" evidence="6">
    <location>
        <begin position="1438"/>
        <end position="1587"/>
    </location>
</feature>
<dbReference type="InterPro" id="IPR006162">
    <property type="entry name" value="Ppantetheine_attach_site"/>
</dbReference>
<dbReference type="OrthoDB" id="329835at2759"/>
<dbReference type="GO" id="GO:0044550">
    <property type="term" value="P:secondary metabolite biosynthetic process"/>
    <property type="evidence" value="ECO:0007669"/>
    <property type="project" value="UniProtKB-ARBA"/>
</dbReference>
<proteinExistence type="predicted"/>
<dbReference type="Gene3D" id="3.40.47.10">
    <property type="match status" value="1"/>
</dbReference>
<dbReference type="Pfam" id="PF02801">
    <property type="entry name" value="Ketoacyl-synt_C"/>
    <property type="match status" value="1"/>
</dbReference>
<dbReference type="Pfam" id="PF16073">
    <property type="entry name" value="SAT"/>
    <property type="match status" value="1"/>
</dbReference>
<dbReference type="SUPFAM" id="SSF53474">
    <property type="entry name" value="alpha/beta-Hydrolases"/>
    <property type="match status" value="1"/>
</dbReference>
<dbReference type="InterPro" id="IPR014031">
    <property type="entry name" value="Ketoacyl_synth_C"/>
</dbReference>
<dbReference type="InterPro" id="IPR014043">
    <property type="entry name" value="Acyl_transferase_dom"/>
</dbReference>
<dbReference type="SMART" id="SM00827">
    <property type="entry name" value="PKS_AT"/>
    <property type="match status" value="1"/>
</dbReference>
<feature type="compositionally biased region" description="Low complexity" evidence="7">
    <location>
        <begin position="1624"/>
        <end position="1636"/>
    </location>
</feature>
<dbReference type="SMART" id="SM00823">
    <property type="entry name" value="PKS_PP"/>
    <property type="match status" value="2"/>
</dbReference>
<dbReference type="NCBIfam" id="TIGR04532">
    <property type="entry name" value="PT_fungal_PKS"/>
    <property type="match status" value="1"/>
</dbReference>
<dbReference type="Pfam" id="PF00109">
    <property type="entry name" value="ketoacyl-synt"/>
    <property type="match status" value="1"/>
</dbReference>
<dbReference type="InterPro" id="IPR020806">
    <property type="entry name" value="PKS_PP-bd"/>
</dbReference>
<accession>U4L4F9</accession>
<dbReference type="STRING" id="1076935.U4L4F9"/>
<evidence type="ECO:0000256" key="2">
    <source>
        <dbReference type="ARBA" id="ARBA00022450"/>
    </source>
</evidence>
<dbReference type="Gene3D" id="3.40.366.10">
    <property type="entry name" value="Malonyl-Coenzyme A Acyl Carrier Protein, domain 2"/>
    <property type="match status" value="3"/>
</dbReference>
<dbReference type="InterPro" id="IPR049900">
    <property type="entry name" value="PKS_mFAS_DH"/>
</dbReference>
<dbReference type="InterPro" id="IPR029058">
    <property type="entry name" value="AB_hydrolase_fold"/>
</dbReference>
<dbReference type="Pfam" id="PF00698">
    <property type="entry name" value="Acyl_transf_1"/>
    <property type="match status" value="1"/>
</dbReference>
<dbReference type="InterPro" id="IPR050091">
    <property type="entry name" value="PKS_NRPS_Biosynth_Enz"/>
</dbReference>
<dbReference type="InterPro" id="IPR030918">
    <property type="entry name" value="PT_fungal_PKS"/>
</dbReference>
<dbReference type="InterPro" id="IPR016036">
    <property type="entry name" value="Malonyl_transacylase_ACP-bd"/>
</dbReference>
<evidence type="ECO:0000313" key="12">
    <source>
        <dbReference type="Proteomes" id="UP000018144"/>
    </source>
</evidence>
<dbReference type="SUPFAM" id="SSF47336">
    <property type="entry name" value="ACP-like"/>
    <property type="match status" value="2"/>
</dbReference>
<evidence type="ECO:0000256" key="3">
    <source>
        <dbReference type="ARBA" id="ARBA00022553"/>
    </source>
</evidence>
<evidence type="ECO:0000256" key="6">
    <source>
        <dbReference type="PROSITE-ProRule" id="PRU01363"/>
    </source>
</evidence>
<dbReference type="InterPro" id="IPR018201">
    <property type="entry name" value="Ketoacyl_synth_AS"/>
</dbReference>
<dbReference type="OMA" id="GQCRPWD"/>
<feature type="active site" description="Proton donor; for dehydratase activity" evidence="6">
    <location>
        <position position="1501"/>
    </location>
</feature>
<organism evidence="11 12">
    <name type="scientific">Pyronema omphalodes (strain CBS 100304)</name>
    <name type="common">Pyronema confluens</name>
    <dbReference type="NCBI Taxonomy" id="1076935"/>
    <lineage>
        <taxon>Eukaryota</taxon>
        <taxon>Fungi</taxon>
        <taxon>Dikarya</taxon>
        <taxon>Ascomycota</taxon>
        <taxon>Pezizomycotina</taxon>
        <taxon>Pezizomycetes</taxon>
        <taxon>Pezizales</taxon>
        <taxon>Pyronemataceae</taxon>
        <taxon>Pyronema</taxon>
    </lineage>
</organism>
<dbReference type="SUPFAM" id="SSF55048">
    <property type="entry name" value="Probable ACP-binding domain of malonyl-CoA ACP transacylase"/>
    <property type="match status" value="1"/>
</dbReference>
<evidence type="ECO:0000259" key="8">
    <source>
        <dbReference type="PROSITE" id="PS50075"/>
    </source>
</evidence>
<dbReference type="InterPro" id="IPR016039">
    <property type="entry name" value="Thiolase-like"/>
</dbReference>
<dbReference type="Proteomes" id="UP000018144">
    <property type="component" value="Unassembled WGS sequence"/>
</dbReference>
<feature type="active site" description="Proton acceptor; for dehydratase activity" evidence="6">
    <location>
        <position position="1316"/>
    </location>
</feature>
<dbReference type="Pfam" id="PF00550">
    <property type="entry name" value="PP-binding"/>
    <property type="match status" value="2"/>
</dbReference>
<dbReference type="PROSITE" id="PS50075">
    <property type="entry name" value="CARRIER"/>
    <property type="match status" value="2"/>
</dbReference>
<dbReference type="Pfam" id="PF22621">
    <property type="entry name" value="CurL-like_PKS_C"/>
    <property type="match status" value="1"/>
</dbReference>
<comment type="pathway">
    <text evidence="1">Secondary metabolite biosynthesis.</text>
</comment>
<dbReference type="InterPro" id="IPR014030">
    <property type="entry name" value="Ketoacyl_synth_N"/>
</dbReference>
<dbReference type="SMART" id="SM00825">
    <property type="entry name" value="PKS_KS"/>
    <property type="match status" value="1"/>
</dbReference>
<feature type="domain" description="Carrier" evidence="8">
    <location>
        <begin position="1638"/>
        <end position="1712"/>
    </location>
</feature>
<dbReference type="GO" id="GO:0006633">
    <property type="term" value="P:fatty acid biosynthetic process"/>
    <property type="evidence" value="ECO:0007669"/>
    <property type="project" value="InterPro"/>
</dbReference>
<dbReference type="PROSITE" id="PS52004">
    <property type="entry name" value="KS3_2"/>
    <property type="match status" value="1"/>
</dbReference>
<evidence type="ECO:0000256" key="5">
    <source>
        <dbReference type="ARBA" id="ARBA00023268"/>
    </source>
</evidence>
<dbReference type="InterPro" id="IPR036736">
    <property type="entry name" value="ACP-like_sf"/>
</dbReference>
<gene>
    <name evidence="11" type="ORF">PCON_04029</name>
</gene>
<dbReference type="EMBL" id="HF935220">
    <property type="protein sequence ID" value="CCX04910.1"/>
    <property type="molecule type" value="Genomic_DNA"/>
</dbReference>
<dbReference type="Pfam" id="PF14765">
    <property type="entry name" value="PS-DH"/>
    <property type="match status" value="1"/>
</dbReference>
<keyword evidence="12" id="KW-1185">Reference proteome</keyword>
<dbReference type="InterPro" id="IPR009081">
    <property type="entry name" value="PP-bd_ACP"/>
</dbReference>
<dbReference type="InterPro" id="IPR001227">
    <property type="entry name" value="Ac_transferase_dom_sf"/>
</dbReference>
<dbReference type="GO" id="GO:0004312">
    <property type="term" value="F:fatty acid synthase activity"/>
    <property type="evidence" value="ECO:0007669"/>
    <property type="project" value="TreeGrafter"/>
</dbReference>
<evidence type="ECO:0000313" key="11">
    <source>
        <dbReference type="EMBL" id="CCX04910.1"/>
    </source>
</evidence>
<keyword evidence="4" id="KW-0808">Transferase</keyword>
<evidence type="ECO:0000259" key="10">
    <source>
        <dbReference type="PROSITE" id="PS52019"/>
    </source>
</evidence>
<dbReference type="CDD" id="cd00833">
    <property type="entry name" value="PKS"/>
    <property type="match status" value="1"/>
</dbReference>
<feature type="domain" description="Ketosynthase family 3 (KS3)" evidence="9">
    <location>
        <begin position="383"/>
        <end position="811"/>
    </location>
</feature>
<dbReference type="Gene3D" id="3.10.129.110">
    <property type="entry name" value="Polyketide synthase dehydratase"/>
    <property type="match status" value="1"/>
</dbReference>
<dbReference type="PROSITE" id="PS00012">
    <property type="entry name" value="PHOSPHOPANTETHEINE"/>
    <property type="match status" value="2"/>
</dbReference>
<protein>
    <submittedName>
        <fullName evidence="11">Similar to Conidial yellow pigment biosynthesis polyketide synthase acc. no. Q03149</fullName>
    </submittedName>
</protein>
<feature type="compositionally biased region" description="Polar residues" evidence="7">
    <location>
        <begin position="1606"/>
        <end position="1617"/>
    </location>
</feature>
<dbReference type="PROSITE" id="PS00606">
    <property type="entry name" value="KS3_1"/>
    <property type="match status" value="1"/>
</dbReference>
<feature type="region of interest" description="N-terminal hotdog fold" evidence="6">
    <location>
        <begin position="1274"/>
        <end position="1415"/>
    </location>
</feature>
<dbReference type="GO" id="GO:0004315">
    <property type="term" value="F:3-oxoacyl-[acyl-carrier-protein] synthase activity"/>
    <property type="evidence" value="ECO:0007669"/>
    <property type="project" value="InterPro"/>
</dbReference>
<dbReference type="PANTHER" id="PTHR43775:SF21">
    <property type="entry name" value="NON-REDUCING POLYKETIDE SYNTHASE AUSA-RELATED"/>
    <property type="match status" value="1"/>
</dbReference>
<feature type="region of interest" description="Disordered" evidence="7">
    <location>
        <begin position="1603"/>
        <end position="1636"/>
    </location>
</feature>
<dbReference type="Gene3D" id="1.10.1200.10">
    <property type="entry name" value="ACP-like"/>
    <property type="match status" value="2"/>
</dbReference>